<comment type="caution">
    <text evidence="2">The sequence shown here is derived from an EMBL/GenBank/DDBJ whole genome shotgun (WGS) entry which is preliminary data.</text>
</comment>
<proteinExistence type="predicted"/>
<feature type="transmembrane region" description="Helical" evidence="1">
    <location>
        <begin position="47"/>
        <end position="68"/>
    </location>
</feature>
<feature type="transmembrane region" description="Helical" evidence="1">
    <location>
        <begin position="21"/>
        <end position="41"/>
    </location>
</feature>
<accession>A0A2M7XB27</accession>
<organism evidence="2 3">
    <name type="scientific">Candidatus Uhrbacteria bacterium CG_4_9_14_3_um_filter_50_9</name>
    <dbReference type="NCBI Taxonomy" id="1975035"/>
    <lineage>
        <taxon>Bacteria</taxon>
        <taxon>Candidatus Uhriibacteriota</taxon>
    </lineage>
</organism>
<feature type="transmembrane region" description="Helical" evidence="1">
    <location>
        <begin position="183"/>
        <end position="202"/>
    </location>
</feature>
<dbReference type="InterPro" id="IPR025291">
    <property type="entry name" value="DUF4153"/>
</dbReference>
<evidence type="ECO:0000256" key="1">
    <source>
        <dbReference type="SAM" id="Phobius"/>
    </source>
</evidence>
<dbReference type="Pfam" id="PF13687">
    <property type="entry name" value="DUF4153"/>
    <property type="match status" value="1"/>
</dbReference>
<evidence type="ECO:0000313" key="3">
    <source>
        <dbReference type="Proteomes" id="UP000229385"/>
    </source>
</evidence>
<protein>
    <recommendedName>
        <fullName evidence="4">DUF4153 domain-containing protein</fullName>
    </recommendedName>
</protein>
<feature type="transmembrane region" description="Helical" evidence="1">
    <location>
        <begin position="223"/>
        <end position="245"/>
    </location>
</feature>
<sequence>MKLKQLSLQHITVRIFQIVKRFPLAMLVCVIGTITGIVAIHADEPGILPNILLTLSLAAPIFVSTVLILGAKKLSVPQQWVMNTAFLVLLGVYYVLLPDPSEADTMLYMRHIMWALGFVLLVTFIPFVSKKGKESILAFWQYNRALLFALVLTWIWVGALQAGISIALMSIDFLFELNIDGERYAELWVVLVGTFAPLFFLNRLPKKPQQHDTALAYPKEVRLFSQFVLVPLVSVYFLILYAYTIRILMLSEWPEGQLAYMILGFSFLGVLTYLALYPLRSTVNWIKIAGTVLFAAMIPQVGMLFWALWFRISQYGITENRYFVFIFGCWLVAMSVYFLVSKWKDIRIIPVTIFLIAFLTSFGPWGAFSVSERSQIHRLEGLLVENGILVDGTIQKLSTPQVTGDSEQISKEDQKEINATVRYLYQVHGLDGIQAWFSEDLDQIDGDKRGYQGVPRVVVEELMGIQYLDPWESSRYEQVLVEEGDTFFLLSDDRGGAFDVSGYDVFVESYTWQVFMIDEVEYRAAVSEDGMGFEIFREETLLINHSLQEFMGSLEGVEYTRSVSPSEMSVMFENDLVRGLLYIEHLRGERDEEGNYVIEEMTGRLLISFVE</sequence>
<feature type="transmembrane region" description="Helical" evidence="1">
    <location>
        <begin position="288"/>
        <end position="310"/>
    </location>
</feature>
<feature type="transmembrane region" description="Helical" evidence="1">
    <location>
        <begin position="257"/>
        <end position="276"/>
    </location>
</feature>
<keyword evidence="1" id="KW-0472">Membrane</keyword>
<keyword evidence="1" id="KW-1133">Transmembrane helix</keyword>
<feature type="transmembrane region" description="Helical" evidence="1">
    <location>
        <begin position="322"/>
        <end position="340"/>
    </location>
</feature>
<name>A0A2M7XB27_9BACT</name>
<feature type="transmembrane region" description="Helical" evidence="1">
    <location>
        <begin position="147"/>
        <end position="171"/>
    </location>
</feature>
<feature type="transmembrane region" description="Helical" evidence="1">
    <location>
        <begin position="108"/>
        <end position="127"/>
    </location>
</feature>
<dbReference type="EMBL" id="PFWU01000049">
    <property type="protein sequence ID" value="PJA45091.1"/>
    <property type="molecule type" value="Genomic_DNA"/>
</dbReference>
<reference evidence="3" key="1">
    <citation type="submission" date="2017-09" db="EMBL/GenBank/DDBJ databases">
        <title>Depth-based differentiation of microbial function through sediment-hosted aquifers and enrichment of novel symbionts in the deep terrestrial subsurface.</title>
        <authorList>
            <person name="Probst A.J."/>
            <person name="Ladd B."/>
            <person name="Jarett J.K."/>
            <person name="Geller-Mcgrath D.E."/>
            <person name="Sieber C.M.K."/>
            <person name="Emerson J.B."/>
            <person name="Anantharaman K."/>
            <person name="Thomas B.C."/>
            <person name="Malmstrom R."/>
            <person name="Stieglmeier M."/>
            <person name="Klingl A."/>
            <person name="Woyke T."/>
            <person name="Ryan C.M."/>
            <person name="Banfield J.F."/>
        </authorList>
    </citation>
    <scope>NUCLEOTIDE SEQUENCE [LARGE SCALE GENOMIC DNA]</scope>
</reference>
<gene>
    <name evidence="2" type="ORF">CO174_04620</name>
</gene>
<feature type="transmembrane region" description="Helical" evidence="1">
    <location>
        <begin position="347"/>
        <end position="368"/>
    </location>
</feature>
<dbReference type="AlphaFoldDB" id="A0A2M7XB27"/>
<keyword evidence="1" id="KW-0812">Transmembrane</keyword>
<evidence type="ECO:0008006" key="4">
    <source>
        <dbReference type="Google" id="ProtNLM"/>
    </source>
</evidence>
<feature type="transmembrane region" description="Helical" evidence="1">
    <location>
        <begin position="80"/>
        <end position="96"/>
    </location>
</feature>
<dbReference type="Proteomes" id="UP000229385">
    <property type="component" value="Unassembled WGS sequence"/>
</dbReference>
<evidence type="ECO:0000313" key="2">
    <source>
        <dbReference type="EMBL" id="PJA45091.1"/>
    </source>
</evidence>